<dbReference type="OrthoDB" id="2823490at2759"/>
<evidence type="ECO:0000313" key="1">
    <source>
        <dbReference type="EMBL" id="KAF2730861.1"/>
    </source>
</evidence>
<organism evidence="1 2">
    <name type="scientific">Polyplosphaeria fusca</name>
    <dbReference type="NCBI Taxonomy" id="682080"/>
    <lineage>
        <taxon>Eukaryota</taxon>
        <taxon>Fungi</taxon>
        <taxon>Dikarya</taxon>
        <taxon>Ascomycota</taxon>
        <taxon>Pezizomycotina</taxon>
        <taxon>Dothideomycetes</taxon>
        <taxon>Pleosporomycetidae</taxon>
        <taxon>Pleosporales</taxon>
        <taxon>Tetraplosphaeriaceae</taxon>
        <taxon>Polyplosphaeria</taxon>
    </lineage>
</organism>
<dbReference type="Proteomes" id="UP000799444">
    <property type="component" value="Unassembled WGS sequence"/>
</dbReference>
<sequence>MPEFLGLPRELRDMVYKELLTSERPRPSLGEAQWLFRYRRVFDPRSIHWGEYGCAYTQEDRPRTVANFLQCNRQIYAEMMEMVHVTRRKGLGAVKLDCIAEDESFHYFTWLSIPLVKTTLTLDESKSRIIPGWADRIMERYLTCPHRMLSSWCSACRNTSTTINQLWVDIRLFGDRSGKWSRNSSPPDRTSWALCAALTHVFEKGPNFSRTEKTPSTTTVDELVLNVVAPPGVPENKFLDEDHAIDGPGEGVVHPHTVARELVDVWHRIWTGADFKGKLYQALLERIKRVRVCVNDETWKVRELRLELDRGQAERRRIAARVGW</sequence>
<evidence type="ECO:0000313" key="2">
    <source>
        <dbReference type="Proteomes" id="UP000799444"/>
    </source>
</evidence>
<reference evidence="1" key="1">
    <citation type="journal article" date="2020" name="Stud. Mycol.">
        <title>101 Dothideomycetes genomes: a test case for predicting lifestyles and emergence of pathogens.</title>
        <authorList>
            <person name="Haridas S."/>
            <person name="Albert R."/>
            <person name="Binder M."/>
            <person name="Bloem J."/>
            <person name="Labutti K."/>
            <person name="Salamov A."/>
            <person name="Andreopoulos B."/>
            <person name="Baker S."/>
            <person name="Barry K."/>
            <person name="Bills G."/>
            <person name="Bluhm B."/>
            <person name="Cannon C."/>
            <person name="Castanera R."/>
            <person name="Culley D."/>
            <person name="Daum C."/>
            <person name="Ezra D."/>
            <person name="Gonzalez J."/>
            <person name="Henrissat B."/>
            <person name="Kuo A."/>
            <person name="Liang C."/>
            <person name="Lipzen A."/>
            <person name="Lutzoni F."/>
            <person name="Magnuson J."/>
            <person name="Mondo S."/>
            <person name="Nolan M."/>
            <person name="Ohm R."/>
            <person name="Pangilinan J."/>
            <person name="Park H.-J."/>
            <person name="Ramirez L."/>
            <person name="Alfaro M."/>
            <person name="Sun H."/>
            <person name="Tritt A."/>
            <person name="Yoshinaga Y."/>
            <person name="Zwiers L.-H."/>
            <person name="Turgeon B."/>
            <person name="Goodwin S."/>
            <person name="Spatafora J."/>
            <person name="Crous P."/>
            <person name="Grigoriev I."/>
        </authorList>
    </citation>
    <scope>NUCLEOTIDE SEQUENCE</scope>
    <source>
        <strain evidence="1">CBS 125425</strain>
    </source>
</reference>
<dbReference type="EMBL" id="ML996208">
    <property type="protein sequence ID" value="KAF2730861.1"/>
    <property type="molecule type" value="Genomic_DNA"/>
</dbReference>
<keyword evidence="2" id="KW-1185">Reference proteome</keyword>
<proteinExistence type="predicted"/>
<gene>
    <name evidence="1" type="ORF">EJ04DRAFT_514984</name>
</gene>
<protein>
    <submittedName>
        <fullName evidence="1">Uncharacterized protein</fullName>
    </submittedName>
</protein>
<name>A0A9P4UZ90_9PLEO</name>
<dbReference type="AlphaFoldDB" id="A0A9P4UZ90"/>
<comment type="caution">
    <text evidence="1">The sequence shown here is derived from an EMBL/GenBank/DDBJ whole genome shotgun (WGS) entry which is preliminary data.</text>
</comment>
<accession>A0A9P4UZ90</accession>